<sequence>MVTHRAFHLWNRSNESLGGGYKSHPTCKKERTATESNGEQQKNRRRENKKERDTNSNQQPDQNRNQERKESLPRKPPVIEDATGRPNYLKYPKEKSGHRVWWPAVETDTGVRCPATAGNSLGSDGQPCTMVIMTLHWTVPCYWIWGLPFSMFYSTRSSQFLYHRPNQGLLRNLLCPLLSPLRKAISKFIESYLVWKLPLVKYGLKPDHPFEEDYASCQMVILPDNFFPEADKGKIMFKNTTRWWFWTKGHEFKDNTKLEADVVLLATGFDGKKKIQYLLPQPFLSLVVDSSGIVPLYRGTIQPLIPNMALADEPFELPSIEKMLEQAGEEMEIMKKMTRFYKRHCISTFSINHCDEICEEMGCKSWRKNTWLLEAFAPYNSQDYGEDE</sequence>
<dbReference type="EMBL" id="VEPZ02001174">
    <property type="protein sequence ID" value="KAE8689062.1"/>
    <property type="molecule type" value="Genomic_DNA"/>
</dbReference>
<evidence type="ECO:0000256" key="4">
    <source>
        <dbReference type="SAM" id="MobiDB-lite"/>
    </source>
</evidence>
<keyword evidence="1" id="KW-0285">Flavoprotein</keyword>
<reference evidence="5" key="1">
    <citation type="submission" date="2019-09" db="EMBL/GenBank/DDBJ databases">
        <title>Draft genome information of white flower Hibiscus syriacus.</title>
        <authorList>
            <person name="Kim Y.-M."/>
        </authorList>
    </citation>
    <scope>NUCLEOTIDE SEQUENCE [LARGE SCALE GENOMIC DNA]</scope>
    <source>
        <strain evidence="5">YM2019G1</strain>
    </source>
</reference>
<dbReference type="AlphaFoldDB" id="A0A6A2ZDC3"/>
<feature type="compositionally biased region" description="Basic and acidic residues" evidence="4">
    <location>
        <begin position="64"/>
        <end position="73"/>
    </location>
</feature>
<name>A0A6A2ZDC3_HIBSY</name>
<organism evidence="5 6">
    <name type="scientific">Hibiscus syriacus</name>
    <name type="common">Rose of Sharon</name>
    <dbReference type="NCBI Taxonomy" id="106335"/>
    <lineage>
        <taxon>Eukaryota</taxon>
        <taxon>Viridiplantae</taxon>
        <taxon>Streptophyta</taxon>
        <taxon>Embryophyta</taxon>
        <taxon>Tracheophyta</taxon>
        <taxon>Spermatophyta</taxon>
        <taxon>Magnoliopsida</taxon>
        <taxon>eudicotyledons</taxon>
        <taxon>Gunneridae</taxon>
        <taxon>Pentapetalae</taxon>
        <taxon>rosids</taxon>
        <taxon>malvids</taxon>
        <taxon>Malvales</taxon>
        <taxon>Malvaceae</taxon>
        <taxon>Malvoideae</taxon>
        <taxon>Hibiscus</taxon>
    </lineage>
</organism>
<evidence type="ECO:0000256" key="3">
    <source>
        <dbReference type="ARBA" id="ARBA00023002"/>
    </source>
</evidence>
<keyword evidence="5" id="KW-0503">Monooxygenase</keyword>
<comment type="caution">
    <text evidence="5">The sequence shown here is derived from an EMBL/GenBank/DDBJ whole genome shotgun (WGS) entry which is preliminary data.</text>
</comment>
<gene>
    <name evidence="5" type="ORF">F3Y22_tig00110944pilonHSYRG00014</name>
</gene>
<protein>
    <submittedName>
        <fullName evidence="5">Flavin-containing monooxygenase 1</fullName>
    </submittedName>
</protein>
<dbReference type="PANTHER" id="PTHR23023">
    <property type="entry name" value="DIMETHYLANILINE MONOOXYGENASE"/>
    <property type="match status" value="1"/>
</dbReference>
<evidence type="ECO:0000256" key="1">
    <source>
        <dbReference type="ARBA" id="ARBA00022630"/>
    </source>
</evidence>
<evidence type="ECO:0000313" key="6">
    <source>
        <dbReference type="Proteomes" id="UP000436088"/>
    </source>
</evidence>
<keyword evidence="6" id="KW-1185">Reference proteome</keyword>
<dbReference type="Proteomes" id="UP000436088">
    <property type="component" value="Unassembled WGS sequence"/>
</dbReference>
<keyword evidence="2" id="KW-0274">FAD</keyword>
<evidence type="ECO:0000256" key="2">
    <source>
        <dbReference type="ARBA" id="ARBA00022827"/>
    </source>
</evidence>
<dbReference type="SUPFAM" id="SSF51905">
    <property type="entry name" value="FAD/NAD(P)-binding domain"/>
    <property type="match status" value="1"/>
</dbReference>
<dbReference type="InterPro" id="IPR036188">
    <property type="entry name" value="FAD/NAD-bd_sf"/>
</dbReference>
<proteinExistence type="predicted"/>
<evidence type="ECO:0000313" key="5">
    <source>
        <dbReference type="EMBL" id="KAE8689062.1"/>
    </source>
</evidence>
<accession>A0A6A2ZDC3</accession>
<dbReference type="GO" id="GO:0004497">
    <property type="term" value="F:monooxygenase activity"/>
    <property type="evidence" value="ECO:0007669"/>
    <property type="project" value="UniProtKB-KW"/>
</dbReference>
<dbReference type="InterPro" id="IPR050346">
    <property type="entry name" value="FMO-like"/>
</dbReference>
<keyword evidence="3" id="KW-0560">Oxidoreductase</keyword>
<feature type="region of interest" description="Disordered" evidence="4">
    <location>
        <begin position="13"/>
        <end position="91"/>
    </location>
</feature>